<accession>A0AAW1A973</accession>
<comment type="caution">
    <text evidence="1">The sequence shown here is derived from an EMBL/GenBank/DDBJ whole genome shotgun (WGS) entry which is preliminary data.</text>
</comment>
<protein>
    <submittedName>
        <fullName evidence="1">Uncharacterized protein</fullName>
    </submittedName>
</protein>
<proteinExistence type="predicted"/>
<dbReference type="EMBL" id="JAWNGG020000042">
    <property type="protein sequence ID" value="KAK9306363.1"/>
    <property type="molecule type" value="Genomic_DNA"/>
</dbReference>
<gene>
    <name evidence="1" type="ORF">QLX08_003041</name>
</gene>
<dbReference type="AlphaFoldDB" id="A0AAW1A973"/>
<name>A0AAW1A973_9HYME</name>
<reference evidence="1 2" key="1">
    <citation type="submission" date="2024-05" db="EMBL/GenBank/DDBJ databases">
        <title>The nuclear and mitochondrial genome assemblies of Tetragonisca angustula (Apidae: Meliponini), a tiny yet remarkable pollinator in the Neotropics.</title>
        <authorList>
            <person name="Ferrari R."/>
            <person name="Ricardo P.C."/>
            <person name="Dias F.C."/>
            <person name="Araujo N.S."/>
            <person name="Soares D.O."/>
            <person name="Zhou Q.-S."/>
            <person name="Zhu C.-D."/>
            <person name="Coutinho L."/>
            <person name="Airas M.C."/>
            <person name="Batista T.M."/>
        </authorList>
    </citation>
    <scope>NUCLEOTIDE SEQUENCE [LARGE SCALE GENOMIC DNA]</scope>
    <source>
        <strain evidence="1">ASF017062</strain>
        <tissue evidence="1">Abdomen</tissue>
    </source>
</reference>
<dbReference type="Proteomes" id="UP001432146">
    <property type="component" value="Unassembled WGS sequence"/>
</dbReference>
<sequence length="67" mass="7705">MWLKAAASGKQSETKVTRLWLRPKSCYPDVIRTSFVIFIRRQELKIGKEWNEKNGNSRGSAVGQPVR</sequence>
<keyword evidence="2" id="KW-1185">Reference proteome</keyword>
<evidence type="ECO:0000313" key="2">
    <source>
        <dbReference type="Proteomes" id="UP001432146"/>
    </source>
</evidence>
<organism evidence="1 2">
    <name type="scientific">Tetragonisca angustula</name>
    <dbReference type="NCBI Taxonomy" id="166442"/>
    <lineage>
        <taxon>Eukaryota</taxon>
        <taxon>Metazoa</taxon>
        <taxon>Ecdysozoa</taxon>
        <taxon>Arthropoda</taxon>
        <taxon>Hexapoda</taxon>
        <taxon>Insecta</taxon>
        <taxon>Pterygota</taxon>
        <taxon>Neoptera</taxon>
        <taxon>Endopterygota</taxon>
        <taxon>Hymenoptera</taxon>
        <taxon>Apocrita</taxon>
        <taxon>Aculeata</taxon>
        <taxon>Apoidea</taxon>
        <taxon>Anthophila</taxon>
        <taxon>Apidae</taxon>
        <taxon>Tetragonisca</taxon>
    </lineage>
</organism>
<evidence type="ECO:0000313" key="1">
    <source>
        <dbReference type="EMBL" id="KAK9306363.1"/>
    </source>
</evidence>